<keyword evidence="3" id="KW-1185">Reference proteome</keyword>
<proteinExistence type="predicted"/>
<dbReference type="Gene3D" id="3.90.25.10">
    <property type="entry name" value="UDP-galactose 4-epimerase, domain 1"/>
    <property type="match status" value="1"/>
</dbReference>
<dbReference type="Pfam" id="PF13460">
    <property type="entry name" value="NAD_binding_10"/>
    <property type="match status" value="1"/>
</dbReference>
<dbReference type="Gene3D" id="3.40.50.720">
    <property type="entry name" value="NAD(P)-binding Rossmann-like Domain"/>
    <property type="match status" value="1"/>
</dbReference>
<evidence type="ECO:0000313" key="3">
    <source>
        <dbReference type="Proteomes" id="UP000199622"/>
    </source>
</evidence>
<gene>
    <name evidence="2" type="ORF">SAMN04489727_8801</name>
</gene>
<dbReference type="EMBL" id="FNSO01000004">
    <property type="protein sequence ID" value="SED66504.1"/>
    <property type="molecule type" value="Genomic_DNA"/>
</dbReference>
<dbReference type="OrthoDB" id="3207931at2"/>
<organism evidence="2 3">
    <name type="scientific">Amycolatopsis tolypomycina</name>
    <dbReference type="NCBI Taxonomy" id="208445"/>
    <lineage>
        <taxon>Bacteria</taxon>
        <taxon>Bacillati</taxon>
        <taxon>Actinomycetota</taxon>
        <taxon>Actinomycetes</taxon>
        <taxon>Pseudonocardiales</taxon>
        <taxon>Pseudonocardiaceae</taxon>
        <taxon>Amycolatopsis</taxon>
    </lineage>
</organism>
<dbReference type="AlphaFoldDB" id="A0A1H5CJB1"/>
<feature type="domain" description="NAD(P)-binding" evidence="1">
    <location>
        <begin position="10"/>
        <end position="180"/>
    </location>
</feature>
<evidence type="ECO:0000313" key="2">
    <source>
        <dbReference type="EMBL" id="SED66504.1"/>
    </source>
</evidence>
<dbReference type="Proteomes" id="UP000199622">
    <property type="component" value="Unassembled WGS sequence"/>
</dbReference>
<dbReference type="PANTHER" id="PTHR43162:SF1">
    <property type="entry name" value="PRESTALK A DIFFERENTIATION PROTEIN A"/>
    <property type="match status" value="1"/>
</dbReference>
<dbReference type="STRING" id="208445.SAMN04489727_8801"/>
<sequence length="280" mass="29582">MTIKTVLVTGATGTVGRHLVRELLAGGHQVRALTRSPENAGLPAEVELVAGDLAAAPPEGLFDGVDSVFVFPAAEVAGFVKAVPETSHLVLLSSLAAALEHERDHGSASQVHHAAIEDAVRDSGAAWTILRPGTFAGNLLPWAQPIRYTGGVRGPYPTSAQAPIHEADIAAVAAVALTEPGHAGKHYPMTGPQALTRIEQLAAIGAAIGRELHFTEITPDEFRAEMRSYGVGDDIVSMLLHYWSDTVETPDVVRPAVQELTGRPARTLAEWARDHAADFA</sequence>
<dbReference type="SUPFAM" id="SSF51735">
    <property type="entry name" value="NAD(P)-binding Rossmann-fold domains"/>
    <property type="match status" value="1"/>
</dbReference>
<dbReference type="InterPro" id="IPR051604">
    <property type="entry name" value="Ergot_Alk_Oxidoreductase"/>
</dbReference>
<evidence type="ECO:0000259" key="1">
    <source>
        <dbReference type="Pfam" id="PF13460"/>
    </source>
</evidence>
<reference evidence="3" key="1">
    <citation type="submission" date="2016-10" db="EMBL/GenBank/DDBJ databases">
        <authorList>
            <person name="Varghese N."/>
            <person name="Submissions S."/>
        </authorList>
    </citation>
    <scope>NUCLEOTIDE SEQUENCE [LARGE SCALE GENOMIC DNA]</scope>
    <source>
        <strain evidence="3">DSM 44544</strain>
    </source>
</reference>
<dbReference type="InterPro" id="IPR036291">
    <property type="entry name" value="NAD(P)-bd_dom_sf"/>
</dbReference>
<dbReference type="RefSeq" id="WP_091318169.1">
    <property type="nucleotide sequence ID" value="NZ_FNSO01000004.1"/>
</dbReference>
<accession>A0A1H5CJB1</accession>
<dbReference type="PANTHER" id="PTHR43162">
    <property type="match status" value="1"/>
</dbReference>
<name>A0A1H5CJB1_9PSEU</name>
<dbReference type="InterPro" id="IPR016040">
    <property type="entry name" value="NAD(P)-bd_dom"/>
</dbReference>
<protein>
    <submittedName>
        <fullName evidence="2">Uncharacterized conserved protein YbjT, contains NAD(P)-binding and DUF2867 domains</fullName>
    </submittedName>
</protein>